<organism evidence="2 3">
    <name type="scientific">Clostridium sardiniense</name>
    <name type="common">Clostridium absonum</name>
    <dbReference type="NCBI Taxonomy" id="29369"/>
    <lineage>
        <taxon>Bacteria</taxon>
        <taxon>Bacillati</taxon>
        <taxon>Bacillota</taxon>
        <taxon>Clostridia</taxon>
        <taxon>Eubacteriales</taxon>
        <taxon>Clostridiaceae</taxon>
        <taxon>Clostridium</taxon>
    </lineage>
</organism>
<gene>
    <name evidence="2" type="ORF">K5V21_05310</name>
</gene>
<keyword evidence="1" id="KW-0472">Membrane</keyword>
<sequence length="151" mass="17471">MIVKEYDYVRGNTAVTPQRKYDDIKKDKRYKNLEDDKKRKNKLIRQEKIKKRNAALQIALVIFVLGVITIWRDTKVYNLQTQVGSVNDEIKVINSNNEALRVELLKHASLINIESNAKNKLKMISPVDAKKVDIDLSKDYLSGLGNRNEDK</sequence>
<keyword evidence="1" id="KW-1133">Transmembrane helix</keyword>
<comment type="caution">
    <text evidence="2">The sequence shown here is derived from an EMBL/GenBank/DDBJ whole genome shotgun (WGS) entry which is preliminary data.</text>
</comment>
<protein>
    <submittedName>
        <fullName evidence="2">Cell division protein FtsL</fullName>
    </submittedName>
</protein>
<dbReference type="RefSeq" id="WP_204595985.1">
    <property type="nucleotide sequence ID" value="NZ_JAFBDA010000020.1"/>
</dbReference>
<evidence type="ECO:0000256" key="1">
    <source>
        <dbReference type="SAM" id="Phobius"/>
    </source>
</evidence>
<name>A0ABS7KVN7_CLOSR</name>
<keyword evidence="2" id="KW-0131">Cell cycle</keyword>
<feature type="transmembrane region" description="Helical" evidence="1">
    <location>
        <begin position="54"/>
        <end position="71"/>
    </location>
</feature>
<evidence type="ECO:0000313" key="2">
    <source>
        <dbReference type="EMBL" id="MBY0754870.1"/>
    </source>
</evidence>
<keyword evidence="3" id="KW-1185">Reference proteome</keyword>
<keyword evidence="2" id="KW-0132">Cell division</keyword>
<dbReference type="EMBL" id="JAIKTU010000004">
    <property type="protein sequence ID" value="MBY0754870.1"/>
    <property type="molecule type" value="Genomic_DNA"/>
</dbReference>
<dbReference type="Proteomes" id="UP001299068">
    <property type="component" value="Unassembled WGS sequence"/>
</dbReference>
<proteinExistence type="predicted"/>
<accession>A0ABS7KVN7</accession>
<reference evidence="2 3" key="1">
    <citation type="journal article" date="2021" name="Cell Host Microbe">
        <title>in vivo commensal control of Clostridioides difficile virulence.</title>
        <authorList>
            <person name="Girinathan B.P."/>
            <person name="Dibenedetto N."/>
            <person name="Worley J.N."/>
            <person name="Peltier J."/>
            <person name="Arrieta-Ortiz M.L."/>
            <person name="Rupa Christinal Immanuel S."/>
            <person name="Lavin R."/>
            <person name="Delaney M.L."/>
            <person name="Cummins C."/>
            <person name="Hoffmann M."/>
            <person name="Luo Y."/>
            <person name="Gonzalez-Escalona N."/>
            <person name="Allard M."/>
            <person name="Onderdonk A.B."/>
            <person name="Gerber G.K."/>
            <person name="Sonenshein A.L."/>
            <person name="Baliga N."/>
            <person name="Dupuy B."/>
            <person name="Bry L."/>
        </authorList>
    </citation>
    <scope>NUCLEOTIDE SEQUENCE [LARGE SCALE GENOMIC DNA]</scope>
    <source>
        <strain evidence="2 3">DSM 599</strain>
    </source>
</reference>
<dbReference type="GO" id="GO:0051301">
    <property type="term" value="P:cell division"/>
    <property type="evidence" value="ECO:0007669"/>
    <property type="project" value="UniProtKB-KW"/>
</dbReference>
<evidence type="ECO:0000313" key="3">
    <source>
        <dbReference type="Proteomes" id="UP001299068"/>
    </source>
</evidence>
<keyword evidence="1" id="KW-0812">Transmembrane</keyword>